<keyword evidence="5" id="KW-1185">Reference proteome</keyword>
<dbReference type="AlphaFoldDB" id="A0A5P9QCC2"/>
<accession>A0A5P9QCC2</accession>
<dbReference type="InterPro" id="IPR050832">
    <property type="entry name" value="Bact_Acetyltransf"/>
</dbReference>
<dbReference type="Proteomes" id="UP000326702">
    <property type="component" value="Chromosome"/>
</dbReference>
<sequence length="185" mass="19018">MATVRVARAQDAAPLAKLAAETFPLACPPGLGAEDVAAFVAAQLGPERFATHIGSPSTDVLLVERSGVLVGYALLHDAEPPADVRALLGPGRAAEVGKFFLAAGEHGRGTASDLMATVLGRARDAGAEQVWLGVSRENGRANRFYEKQGFALVGTKAFTVGSVTFPADHVRALTLGAGARSTDPG</sequence>
<evidence type="ECO:0000259" key="3">
    <source>
        <dbReference type="PROSITE" id="PS51186"/>
    </source>
</evidence>
<keyword evidence="2" id="KW-0012">Acyltransferase</keyword>
<dbReference type="SUPFAM" id="SSF55729">
    <property type="entry name" value="Acyl-CoA N-acyltransferases (Nat)"/>
    <property type="match status" value="1"/>
</dbReference>
<dbReference type="Gene3D" id="3.40.630.30">
    <property type="match status" value="1"/>
</dbReference>
<proteinExistence type="predicted"/>
<dbReference type="PROSITE" id="PS51186">
    <property type="entry name" value="GNAT"/>
    <property type="match status" value="1"/>
</dbReference>
<reference evidence="4 5" key="1">
    <citation type="submission" date="2019-10" db="EMBL/GenBank/DDBJ databases">
        <title>Genome sequence of Luteimicrobium xylanilyticum HY-24.</title>
        <authorList>
            <person name="Kim D.Y."/>
            <person name="Park H.-Y."/>
        </authorList>
    </citation>
    <scope>NUCLEOTIDE SEQUENCE [LARGE SCALE GENOMIC DNA]</scope>
    <source>
        <strain evidence="4 5">HY-24</strain>
    </source>
</reference>
<dbReference type="PANTHER" id="PTHR43877">
    <property type="entry name" value="AMINOALKYLPHOSPHONATE N-ACETYLTRANSFERASE-RELATED-RELATED"/>
    <property type="match status" value="1"/>
</dbReference>
<dbReference type="EMBL" id="CP045529">
    <property type="protein sequence ID" value="QFU99103.1"/>
    <property type="molecule type" value="Genomic_DNA"/>
</dbReference>
<dbReference type="GO" id="GO:0052906">
    <property type="term" value="F:tRNA (guanine(37)-N1)-methyltransferase activity"/>
    <property type="evidence" value="ECO:0007669"/>
    <property type="project" value="UniProtKB-EC"/>
</dbReference>
<dbReference type="GO" id="GO:0016747">
    <property type="term" value="F:acyltransferase activity, transferring groups other than amino-acyl groups"/>
    <property type="evidence" value="ECO:0007669"/>
    <property type="project" value="InterPro"/>
</dbReference>
<evidence type="ECO:0000313" key="5">
    <source>
        <dbReference type="Proteomes" id="UP000326702"/>
    </source>
</evidence>
<dbReference type="InterPro" id="IPR016181">
    <property type="entry name" value="Acyl_CoA_acyltransferase"/>
</dbReference>
<dbReference type="KEGG" id="lxl:KDY119_02629"/>
<gene>
    <name evidence="4" type="ORF">KDY119_02629</name>
</gene>
<evidence type="ECO:0000313" key="4">
    <source>
        <dbReference type="EMBL" id="QFU99103.1"/>
    </source>
</evidence>
<name>A0A5P9QCC2_9MICO</name>
<dbReference type="Pfam" id="PF00583">
    <property type="entry name" value="Acetyltransf_1"/>
    <property type="match status" value="1"/>
</dbReference>
<dbReference type="CDD" id="cd04301">
    <property type="entry name" value="NAT_SF"/>
    <property type="match status" value="1"/>
</dbReference>
<evidence type="ECO:0000256" key="2">
    <source>
        <dbReference type="ARBA" id="ARBA00023315"/>
    </source>
</evidence>
<feature type="domain" description="N-acetyltransferase" evidence="3">
    <location>
        <begin position="2"/>
        <end position="168"/>
    </location>
</feature>
<protein>
    <submittedName>
        <fullName evidence="4">tRNA (Guanine(37)-N(1))-methyltransferase</fullName>
        <ecNumber evidence="4">2.1.1.228</ecNumber>
    </submittedName>
</protein>
<dbReference type="RefSeq" id="WP_153022410.1">
    <property type="nucleotide sequence ID" value="NZ_BAABIH010000008.1"/>
</dbReference>
<evidence type="ECO:0000256" key="1">
    <source>
        <dbReference type="ARBA" id="ARBA00022679"/>
    </source>
</evidence>
<dbReference type="OrthoDB" id="143110at2"/>
<dbReference type="GO" id="GO:0032259">
    <property type="term" value="P:methylation"/>
    <property type="evidence" value="ECO:0007669"/>
    <property type="project" value="UniProtKB-KW"/>
</dbReference>
<keyword evidence="4" id="KW-0489">Methyltransferase</keyword>
<dbReference type="EC" id="2.1.1.228" evidence="4"/>
<dbReference type="InterPro" id="IPR000182">
    <property type="entry name" value="GNAT_dom"/>
</dbReference>
<keyword evidence="1 4" id="KW-0808">Transferase</keyword>
<organism evidence="4 5">
    <name type="scientific">Luteimicrobium xylanilyticum</name>
    <dbReference type="NCBI Taxonomy" id="1133546"/>
    <lineage>
        <taxon>Bacteria</taxon>
        <taxon>Bacillati</taxon>
        <taxon>Actinomycetota</taxon>
        <taxon>Actinomycetes</taxon>
        <taxon>Micrococcales</taxon>
        <taxon>Luteimicrobium</taxon>
    </lineage>
</organism>